<organism evidence="17 18">
    <name type="scientific">Halomonas koreensis</name>
    <dbReference type="NCBI Taxonomy" id="245385"/>
    <lineage>
        <taxon>Bacteria</taxon>
        <taxon>Pseudomonadati</taxon>
        <taxon>Pseudomonadota</taxon>
        <taxon>Gammaproteobacteria</taxon>
        <taxon>Oceanospirillales</taxon>
        <taxon>Halomonadaceae</taxon>
        <taxon>Halomonas</taxon>
    </lineage>
</organism>
<evidence type="ECO:0000313" key="18">
    <source>
        <dbReference type="Proteomes" id="UP001264519"/>
    </source>
</evidence>
<evidence type="ECO:0000256" key="14">
    <source>
        <dbReference type="SAM" id="Phobius"/>
    </source>
</evidence>
<gene>
    <name evidence="17" type="primary">fliF</name>
    <name evidence="17" type="ORF">QC818_06570</name>
</gene>
<dbReference type="Proteomes" id="UP001264519">
    <property type="component" value="Unassembled WGS sequence"/>
</dbReference>
<dbReference type="RefSeq" id="WP_309652048.1">
    <property type="nucleotide sequence ID" value="NZ_JARWAK010000004.1"/>
</dbReference>
<dbReference type="InterPro" id="IPR013556">
    <property type="entry name" value="Flag_M-ring_C"/>
</dbReference>
<evidence type="ECO:0000256" key="3">
    <source>
        <dbReference type="ARBA" id="ARBA00004651"/>
    </source>
</evidence>
<sequence length="586" mass="62811">MSSGATATGSSSGRPQASTSPFARLTQQLRGSPLVALLIVGAAVIAVVIALLLWAGGSTYRVLFSNLSEADGGQIIAELDSQQVPYKFSQGGQALMVPADRVHTLRLQLAAQGLPQGGNVGLELMENQAFGISQFAEQVNYQRGLEGELSRSMESLGPVADARVHLALAKDSVFVRQREPAKASVVLTLHPGRSLGEGQVDSIVHLVASSVPDLNAEAVTVVDQAGSLLSTPDGGALGLDGTQLDYVAEVERAYQRRIETILAPILGHQNVKAQVTAQLDFSKREETSERYGPNQPPNEAAVRSRQTSLALNGTGDLAEGIPGALSNTPPGTAASPIADPGQGEAEEGADEAPAEGAAAEQRLNRDDVVNYEVDRQVSHVQHRRGQVERLSAAVVVDYRETLDEESGERVPAPLDDEEMAQIERLVRQAMGFSAARGDQVAVVNSPFTRDDDAPAEPAWWQQPELQQLAFTLGRYLLVGIAILLLYLLILRPFIRRYTEQPLPAPAAPAPGFQARVGGDDDDRDVGEDGEPGEPGEAEDGEAAPPRRRKRRATAYEQNLNDLREMAQEDPRMVSMIVRGWMSKNDG</sequence>
<proteinExistence type="inferred from homology"/>
<dbReference type="NCBIfam" id="TIGR00206">
    <property type="entry name" value="fliF"/>
    <property type="match status" value="1"/>
</dbReference>
<evidence type="ECO:0000256" key="11">
    <source>
        <dbReference type="ARBA" id="ARBA00025936"/>
    </source>
</evidence>
<keyword evidence="18" id="KW-1185">Reference proteome</keyword>
<dbReference type="InterPro" id="IPR000067">
    <property type="entry name" value="FlgMring_FliF"/>
</dbReference>
<dbReference type="InterPro" id="IPR006182">
    <property type="entry name" value="FliF_N_dom"/>
</dbReference>
<dbReference type="PANTHER" id="PTHR30046">
    <property type="entry name" value="FLAGELLAR M-RING PROTEIN"/>
    <property type="match status" value="1"/>
</dbReference>
<keyword evidence="17" id="KW-0966">Cell projection</keyword>
<dbReference type="PIRSF" id="PIRSF004862">
    <property type="entry name" value="FliF"/>
    <property type="match status" value="1"/>
</dbReference>
<comment type="function">
    <text evidence="1 12">The M ring may be actively involved in energy transduction.</text>
</comment>
<evidence type="ECO:0000256" key="13">
    <source>
        <dbReference type="SAM" id="MobiDB-lite"/>
    </source>
</evidence>
<evidence type="ECO:0000256" key="6">
    <source>
        <dbReference type="ARBA" id="ARBA00022475"/>
    </source>
</evidence>
<evidence type="ECO:0000313" key="17">
    <source>
        <dbReference type="EMBL" id="MDR5866447.1"/>
    </source>
</evidence>
<evidence type="ECO:0000256" key="9">
    <source>
        <dbReference type="ARBA" id="ARBA00023136"/>
    </source>
</evidence>
<evidence type="ECO:0000256" key="5">
    <source>
        <dbReference type="ARBA" id="ARBA00017949"/>
    </source>
</evidence>
<evidence type="ECO:0000256" key="7">
    <source>
        <dbReference type="ARBA" id="ARBA00022692"/>
    </source>
</evidence>
<evidence type="ECO:0000256" key="10">
    <source>
        <dbReference type="ARBA" id="ARBA00023143"/>
    </source>
</evidence>
<feature type="domain" description="Flagellar M-ring C-terminal" evidence="16">
    <location>
        <begin position="262"/>
        <end position="447"/>
    </location>
</feature>
<comment type="subcellular location">
    <subcellularLocation>
        <location evidence="2 12">Bacterial flagellum basal body</location>
    </subcellularLocation>
    <subcellularLocation>
        <location evidence="3">Cell membrane</location>
        <topology evidence="3">Multi-pass membrane protein</topology>
    </subcellularLocation>
</comment>
<feature type="domain" description="Flagellar M-ring N-terminal" evidence="15">
    <location>
        <begin position="58"/>
        <end position="230"/>
    </location>
</feature>
<dbReference type="PANTHER" id="PTHR30046:SF0">
    <property type="entry name" value="FLAGELLAR M-RING PROTEIN"/>
    <property type="match status" value="1"/>
</dbReference>
<keyword evidence="6" id="KW-1003">Cell membrane</keyword>
<protein>
    <recommendedName>
        <fullName evidence="5 12">Flagellar M-ring protein</fullName>
    </recommendedName>
</protein>
<reference evidence="17 18" key="1">
    <citation type="submission" date="2023-04" db="EMBL/GenBank/DDBJ databases">
        <title>A long-awaited taxogenomic arrangement of the family Halomonadaceae.</title>
        <authorList>
            <person name="De La Haba R."/>
            <person name="Chuvochina M."/>
            <person name="Wittouck S."/>
            <person name="Arahal D.R."/>
            <person name="Sanchez-Porro C."/>
            <person name="Hugenholtz P."/>
            <person name="Ventosa A."/>
        </authorList>
    </citation>
    <scope>NUCLEOTIDE SEQUENCE [LARGE SCALE GENOMIC DNA]</scope>
    <source>
        <strain evidence="17 18">DSM 23530</strain>
    </source>
</reference>
<accession>A0ABU1G0I9</accession>
<feature type="region of interest" description="Disordered" evidence="13">
    <location>
        <begin position="282"/>
        <end position="366"/>
    </location>
</feature>
<dbReference type="PRINTS" id="PR01009">
    <property type="entry name" value="FLGMRINGFLIF"/>
</dbReference>
<name>A0ABU1G0I9_9GAMM</name>
<feature type="transmembrane region" description="Helical" evidence="14">
    <location>
        <begin position="472"/>
        <end position="490"/>
    </location>
</feature>
<comment type="subunit">
    <text evidence="11">The basal body constitutes a major portion of the flagellar organelle and consists of four rings (L,P,S, and M) mounted on a central rod. The M ring is integral to the inner membrane of the cell and may be connected to the flagellar rod via the S ring. The S (supramembrane ring) lies just distal to the M ring. The L and P rings lie in the outer membrane and the periplasmic space, respectively.</text>
</comment>
<keyword evidence="10 12" id="KW-0975">Bacterial flagellum</keyword>
<comment type="similarity">
    <text evidence="4 12">Belongs to the FliF family.</text>
</comment>
<dbReference type="EMBL" id="JARWAK010000004">
    <property type="protein sequence ID" value="MDR5866447.1"/>
    <property type="molecule type" value="Genomic_DNA"/>
</dbReference>
<dbReference type="Pfam" id="PF01514">
    <property type="entry name" value="YscJ_FliF"/>
    <property type="match status" value="1"/>
</dbReference>
<evidence type="ECO:0000256" key="8">
    <source>
        <dbReference type="ARBA" id="ARBA00022989"/>
    </source>
</evidence>
<dbReference type="Pfam" id="PF08345">
    <property type="entry name" value="YscJ_FliF_C"/>
    <property type="match status" value="1"/>
</dbReference>
<feature type="compositionally biased region" description="Acidic residues" evidence="13">
    <location>
        <begin position="519"/>
        <end position="541"/>
    </location>
</feature>
<evidence type="ECO:0000256" key="4">
    <source>
        <dbReference type="ARBA" id="ARBA00007971"/>
    </source>
</evidence>
<keyword evidence="8 14" id="KW-1133">Transmembrane helix</keyword>
<keyword evidence="17" id="KW-0969">Cilium</keyword>
<evidence type="ECO:0000259" key="16">
    <source>
        <dbReference type="Pfam" id="PF08345"/>
    </source>
</evidence>
<dbReference type="InterPro" id="IPR045851">
    <property type="entry name" value="AMP-bd_C_sf"/>
</dbReference>
<evidence type="ECO:0000256" key="2">
    <source>
        <dbReference type="ARBA" id="ARBA00004117"/>
    </source>
</evidence>
<feature type="transmembrane region" description="Helical" evidence="14">
    <location>
        <begin position="34"/>
        <end position="55"/>
    </location>
</feature>
<evidence type="ECO:0000256" key="12">
    <source>
        <dbReference type="PIRNR" id="PIRNR004862"/>
    </source>
</evidence>
<dbReference type="InterPro" id="IPR043427">
    <property type="entry name" value="YscJ/FliF"/>
</dbReference>
<dbReference type="Gene3D" id="3.30.300.30">
    <property type="match status" value="1"/>
</dbReference>
<keyword evidence="7 14" id="KW-0812">Transmembrane</keyword>
<comment type="caution">
    <text evidence="17">The sequence shown here is derived from an EMBL/GenBank/DDBJ whole genome shotgun (WGS) entry which is preliminary data.</text>
</comment>
<feature type="region of interest" description="Disordered" evidence="13">
    <location>
        <begin position="501"/>
        <end position="567"/>
    </location>
</feature>
<keyword evidence="9 14" id="KW-0472">Membrane</keyword>
<evidence type="ECO:0000256" key="1">
    <source>
        <dbReference type="ARBA" id="ARBA00003820"/>
    </source>
</evidence>
<evidence type="ECO:0000259" key="15">
    <source>
        <dbReference type="Pfam" id="PF01514"/>
    </source>
</evidence>
<feature type="compositionally biased region" description="Acidic residues" evidence="13">
    <location>
        <begin position="344"/>
        <end position="353"/>
    </location>
</feature>
<keyword evidence="17" id="KW-0282">Flagellum</keyword>